<dbReference type="Pfam" id="PF12329">
    <property type="entry name" value="TMF_DNA_bd"/>
    <property type="match status" value="1"/>
</dbReference>
<feature type="domain" description="TATA element modulatory factor 1 TATA binding" evidence="6">
    <location>
        <begin position="896"/>
        <end position="953"/>
    </location>
</feature>
<dbReference type="Pfam" id="PF12325">
    <property type="entry name" value="TMF_TATA_bd"/>
    <property type="match status" value="2"/>
</dbReference>
<dbReference type="EMBL" id="JAEPQZ010000006">
    <property type="protein sequence ID" value="KAG2179938.1"/>
    <property type="molecule type" value="Genomic_DNA"/>
</dbReference>
<feature type="compositionally biased region" description="Basic and acidic residues" evidence="5">
    <location>
        <begin position="825"/>
        <end position="836"/>
    </location>
</feature>
<dbReference type="GO" id="GO:0005794">
    <property type="term" value="C:Golgi apparatus"/>
    <property type="evidence" value="ECO:0007669"/>
    <property type="project" value="UniProtKB-SubCell"/>
</dbReference>
<dbReference type="OrthoDB" id="74178at2759"/>
<reference evidence="7" key="1">
    <citation type="submission" date="2020-12" db="EMBL/GenBank/DDBJ databases">
        <title>Metabolic potential, ecology and presence of endohyphal bacteria is reflected in genomic diversity of Mucoromycotina.</title>
        <authorList>
            <person name="Muszewska A."/>
            <person name="Okrasinska A."/>
            <person name="Steczkiewicz K."/>
            <person name="Drgas O."/>
            <person name="Orlowska M."/>
            <person name="Perlinska-Lenart U."/>
            <person name="Aleksandrzak-Piekarczyk T."/>
            <person name="Szatraj K."/>
            <person name="Zielenkiewicz U."/>
            <person name="Pilsyk S."/>
            <person name="Malc E."/>
            <person name="Mieczkowski P."/>
            <person name="Kruszewska J.S."/>
            <person name="Biernat P."/>
            <person name="Pawlowska J."/>
        </authorList>
    </citation>
    <scope>NUCLEOTIDE SEQUENCE</scope>
    <source>
        <strain evidence="7">WA0000067209</strain>
    </source>
</reference>
<feature type="compositionally biased region" description="Basic and acidic residues" evidence="5">
    <location>
        <begin position="502"/>
        <end position="522"/>
    </location>
</feature>
<dbReference type="PANTHER" id="PTHR46515:SF1">
    <property type="entry name" value="TATA ELEMENT MODULATORY FACTOR"/>
    <property type="match status" value="1"/>
</dbReference>
<evidence type="ECO:0000256" key="1">
    <source>
        <dbReference type="ARBA" id="ARBA00004555"/>
    </source>
</evidence>
<feature type="region of interest" description="Disordered" evidence="5">
    <location>
        <begin position="865"/>
        <end position="901"/>
    </location>
</feature>
<evidence type="ECO:0000256" key="5">
    <source>
        <dbReference type="SAM" id="MobiDB-lite"/>
    </source>
</evidence>
<evidence type="ECO:0000256" key="4">
    <source>
        <dbReference type="SAM" id="Coils"/>
    </source>
</evidence>
<keyword evidence="3 4" id="KW-0175">Coiled coil</keyword>
<dbReference type="AlphaFoldDB" id="A0A8H7PU75"/>
<evidence type="ECO:0000313" key="8">
    <source>
        <dbReference type="Proteomes" id="UP000654370"/>
    </source>
</evidence>
<evidence type="ECO:0000259" key="6">
    <source>
        <dbReference type="Pfam" id="PF12325"/>
    </source>
</evidence>
<dbReference type="GO" id="GO:0005783">
    <property type="term" value="C:endoplasmic reticulum"/>
    <property type="evidence" value="ECO:0007669"/>
    <property type="project" value="TreeGrafter"/>
</dbReference>
<feature type="compositionally biased region" description="Basic and acidic residues" evidence="5">
    <location>
        <begin position="182"/>
        <end position="194"/>
    </location>
</feature>
<comment type="caution">
    <text evidence="7">The sequence shown here is derived from an EMBL/GenBank/DDBJ whole genome shotgun (WGS) entry which is preliminary data.</text>
</comment>
<feature type="compositionally biased region" description="Polar residues" evidence="5">
    <location>
        <begin position="547"/>
        <end position="559"/>
    </location>
</feature>
<comment type="subcellular location">
    <subcellularLocation>
        <location evidence="1">Golgi apparatus</location>
    </subcellularLocation>
</comment>
<protein>
    <recommendedName>
        <fullName evidence="6">TATA element modulatory factor 1 TATA binding domain-containing protein</fullName>
    </recommendedName>
</protein>
<feature type="region of interest" description="Disordered" evidence="5">
    <location>
        <begin position="57"/>
        <end position="319"/>
    </location>
</feature>
<feature type="compositionally biased region" description="Polar residues" evidence="5">
    <location>
        <begin position="873"/>
        <end position="900"/>
    </location>
</feature>
<organism evidence="7 8">
    <name type="scientific">Mortierella isabellina</name>
    <name type="common">Filamentous fungus</name>
    <name type="synonym">Umbelopsis isabellina</name>
    <dbReference type="NCBI Taxonomy" id="91625"/>
    <lineage>
        <taxon>Eukaryota</taxon>
        <taxon>Fungi</taxon>
        <taxon>Fungi incertae sedis</taxon>
        <taxon>Mucoromycota</taxon>
        <taxon>Mucoromycotina</taxon>
        <taxon>Umbelopsidomycetes</taxon>
        <taxon>Umbelopsidales</taxon>
        <taxon>Umbelopsidaceae</taxon>
        <taxon>Umbelopsis</taxon>
    </lineage>
</organism>
<dbReference type="PANTHER" id="PTHR46515">
    <property type="entry name" value="TATA ELEMENT MODULATORY FACTOR TMF1"/>
    <property type="match status" value="1"/>
</dbReference>
<feature type="region of interest" description="Disordered" evidence="5">
    <location>
        <begin position="825"/>
        <end position="847"/>
    </location>
</feature>
<keyword evidence="8" id="KW-1185">Reference proteome</keyword>
<dbReference type="InterPro" id="IPR022092">
    <property type="entry name" value="TMF_DNA-bd"/>
</dbReference>
<feature type="region of interest" description="Disordered" evidence="5">
    <location>
        <begin position="540"/>
        <end position="559"/>
    </location>
</feature>
<sequence length="1039" mass="116132">AILAGITIALRSPTTAHLGIGSMSFFSGDQKQGNTNAWGGFFKQAISSVETRFDNLLDQDSTGSSTPTKNEINNDEETYTDTYVDPITGMVTSVQRTRPKKSATKVANQPAQTSSASSKVEAKSKVSDSLTNARNSSSDLSARLAAVMADRNSRTPSPSQSGRSTPKPSETSESNRTSATDSKVKEQEITKAENESGAAPKTDEEKGNLKETTSLEGESGATRKTDQDEEKTEATVEQEVEHQQIDVANASVNKEEDSEEVPEATDVQQAEDIPQAEENIDTALSIHKGEENDTGVTEVDTKESILSAADNDRIDAPEKSILDSGVTEIGLEPVLKKDGEEKAAPAREENVKSVVEEITISDLTDKETDTDNADNLLSESPKVDHKVSEEVLQPIITSKDSTDSDEKWNEIIRQREEQVLNVMKANADLHEQMHQQQETSDAEIARLKAKVDELVSAKSGNRLVDDLRSQLAAKDAQLKDLMLEGEALSKRELKHMNALKKLRAEKSESDKSQQELQKKIDKGASDLVEANVKIARMMESEKKNNESMKNYSVNTNKQQKTIAKLEKNLEEVKDELKASQTQVEQLKKELQEIKDSGEKESNAAHAAALEKELKANDRLHKELTEVRSTAEETERKLKQNIRELQVALQTVEEKAGYREDNLRQDIATLQKRLQAAEASYDEVHASMDDSTQPLLRQIEALQAKVNEMMRSRDDMERGLISQLQEAKSLHAQSSANEAQLEKTVAEHRDKATSWQQQIYDLQQKLDMSESELKAQKASSEETLKKLTSLKHDLKQMKQQHVVNLEEERQKSALILKQQLDEAREKWEETSRQERARATSIGSPLGRSKRQNSFVANWVNDNTDESRANRFGYEQSSPVTSNRSSFDSSPHTGPVASSSGPPTVLVERLNATIRQLEGQNQLHQMQAQQSAHSRDELAEELIKLSRDMDELYVYVTRGRVADHHIQHINLISTRREESKAAEQLKNEHEGLNQRYHAALEMLGERTEQVEELKADIADVKEMYRNQIVELVQKIDQLSKS</sequence>
<gene>
    <name evidence="7" type="ORF">INT43_003725</name>
</gene>
<feature type="compositionally biased region" description="Polar residues" evidence="5">
    <location>
        <begin position="58"/>
        <end position="71"/>
    </location>
</feature>
<dbReference type="InterPro" id="IPR022091">
    <property type="entry name" value="TMF_TATA-bd"/>
</dbReference>
<dbReference type="InterPro" id="IPR052602">
    <property type="entry name" value="Growth_transcription_reg"/>
</dbReference>
<evidence type="ECO:0000313" key="7">
    <source>
        <dbReference type="EMBL" id="KAG2179938.1"/>
    </source>
</evidence>
<name>A0A8H7PU75_MORIS</name>
<proteinExistence type="predicted"/>
<feature type="compositionally biased region" description="Polar residues" evidence="5">
    <location>
        <begin position="154"/>
        <end position="181"/>
    </location>
</feature>
<accession>A0A8H7PU75</accession>
<keyword evidence="2" id="KW-0333">Golgi apparatus</keyword>
<evidence type="ECO:0000256" key="3">
    <source>
        <dbReference type="ARBA" id="ARBA00023054"/>
    </source>
</evidence>
<evidence type="ECO:0000256" key="2">
    <source>
        <dbReference type="ARBA" id="ARBA00023034"/>
    </source>
</evidence>
<feature type="compositionally biased region" description="Polar residues" evidence="5">
    <location>
        <begin position="130"/>
        <end position="140"/>
    </location>
</feature>
<feature type="region of interest" description="Disordered" evidence="5">
    <location>
        <begin position="362"/>
        <end position="389"/>
    </location>
</feature>
<feature type="non-terminal residue" evidence="7">
    <location>
        <position position="1"/>
    </location>
</feature>
<feature type="coiled-coil region" evidence="4">
    <location>
        <begin position="973"/>
        <end position="1039"/>
    </location>
</feature>
<feature type="compositionally biased region" description="Basic and acidic residues" evidence="5">
    <location>
        <begin position="310"/>
        <end position="319"/>
    </location>
</feature>
<feature type="domain" description="TATA element modulatory factor 1 TATA binding" evidence="6">
    <location>
        <begin position="959"/>
        <end position="1029"/>
    </location>
</feature>
<dbReference type="Proteomes" id="UP000654370">
    <property type="component" value="Unassembled WGS sequence"/>
</dbReference>
<feature type="region of interest" description="Disordered" evidence="5">
    <location>
        <begin position="501"/>
        <end position="522"/>
    </location>
</feature>